<dbReference type="InterPro" id="IPR037796">
    <property type="entry name" value="TAF6"/>
</dbReference>
<dbReference type="PANTHER" id="PTHR10221">
    <property type="entry name" value="TRANSCRIPTION INITIATION FACTOR TFIID SUBUNIT 6"/>
    <property type="match status" value="1"/>
</dbReference>
<evidence type="ECO:0000256" key="1">
    <source>
        <dbReference type="ARBA" id="ARBA00004123"/>
    </source>
</evidence>
<dbReference type="GO" id="GO:0016251">
    <property type="term" value="F:RNA polymerase II general transcription initiation factor activity"/>
    <property type="evidence" value="ECO:0007669"/>
    <property type="project" value="InterPro"/>
</dbReference>
<dbReference type="InterPro" id="IPR004823">
    <property type="entry name" value="TAF_TATA-bd_Histone-like_dom"/>
</dbReference>
<keyword evidence="5" id="KW-0539">Nucleus</keyword>
<dbReference type="GO" id="GO:0000124">
    <property type="term" value="C:SAGA complex"/>
    <property type="evidence" value="ECO:0007669"/>
    <property type="project" value="InterPro"/>
</dbReference>
<sequence>MSLLLKETIQGIGQSIGVNLADEVAAALAPDVEYRMREIIQEAIKWMRHSKRSALSCDDFSSALCVRNVEEAINHRQQQSLPRIPEKDAEEDKKMKPVGGDQDGGSDMKTVGSLIFGGGDKRGRARDKAHNLDDDVVLVVDHSKLTCNLLPVGGGQRTDILVAVTHSSAVVSKIEGGRGPFPAAKACPLARKALRQAPQPCRQAEELEDAVV</sequence>
<dbReference type="GO" id="GO:0046982">
    <property type="term" value="F:protein heterodimerization activity"/>
    <property type="evidence" value="ECO:0007669"/>
    <property type="project" value="InterPro"/>
</dbReference>
<dbReference type="InterPro" id="IPR009072">
    <property type="entry name" value="Histone-fold"/>
</dbReference>
<comment type="caution">
    <text evidence="8">The sequence shown here is derived from an EMBL/GenBank/DDBJ whole genome shotgun (WGS) entry which is preliminary data.</text>
</comment>
<dbReference type="EMBL" id="BFEA01000081">
    <property type="protein sequence ID" value="GBG66944.1"/>
    <property type="molecule type" value="Genomic_DNA"/>
</dbReference>
<dbReference type="SMART" id="SM00803">
    <property type="entry name" value="TAF"/>
    <property type="match status" value="1"/>
</dbReference>
<dbReference type="GO" id="GO:0005669">
    <property type="term" value="C:transcription factor TFIID complex"/>
    <property type="evidence" value="ECO:0007669"/>
    <property type="project" value="InterPro"/>
</dbReference>
<evidence type="ECO:0000256" key="5">
    <source>
        <dbReference type="ARBA" id="ARBA00023242"/>
    </source>
</evidence>
<evidence type="ECO:0000256" key="6">
    <source>
        <dbReference type="SAM" id="MobiDB-lite"/>
    </source>
</evidence>
<evidence type="ECO:0000259" key="7">
    <source>
        <dbReference type="SMART" id="SM00803"/>
    </source>
</evidence>
<organism evidence="8 9">
    <name type="scientific">Chara braunii</name>
    <name type="common">Braun's stonewort</name>
    <dbReference type="NCBI Taxonomy" id="69332"/>
    <lineage>
        <taxon>Eukaryota</taxon>
        <taxon>Viridiplantae</taxon>
        <taxon>Streptophyta</taxon>
        <taxon>Charophyceae</taxon>
        <taxon>Charales</taxon>
        <taxon>Characeae</taxon>
        <taxon>Chara</taxon>
    </lineage>
</organism>
<dbReference type="PANTHER" id="PTHR10221:SF9">
    <property type="entry name" value="TRANSCRIPTION INITIATION FACTOR TFIID SUBUNIT 6"/>
    <property type="match status" value="1"/>
</dbReference>
<dbReference type="GO" id="GO:0046695">
    <property type="term" value="C:SLIK (SAGA-like) complex"/>
    <property type="evidence" value="ECO:0007669"/>
    <property type="project" value="InterPro"/>
</dbReference>
<keyword evidence="3" id="KW-0805">Transcription regulation</keyword>
<dbReference type="OrthoDB" id="361039at2759"/>
<gene>
    <name evidence="8" type="ORF">CBR_g74631</name>
</gene>
<evidence type="ECO:0000313" key="8">
    <source>
        <dbReference type="EMBL" id="GBG66944.1"/>
    </source>
</evidence>
<evidence type="ECO:0000256" key="3">
    <source>
        <dbReference type="ARBA" id="ARBA00023015"/>
    </source>
</evidence>
<dbReference type="AlphaFoldDB" id="A0A388KA40"/>
<dbReference type="GO" id="GO:0051123">
    <property type="term" value="P:RNA polymerase II preinitiation complex assembly"/>
    <property type="evidence" value="ECO:0007669"/>
    <property type="project" value="TreeGrafter"/>
</dbReference>
<feature type="domain" description="TATA box binding protein associated factor (TAF) histone-like fold" evidence="7">
    <location>
        <begin position="2"/>
        <end position="67"/>
    </location>
</feature>
<dbReference type="Gramene" id="GBG66944">
    <property type="protein sequence ID" value="GBG66944"/>
    <property type="gene ID" value="CBR_g74631"/>
</dbReference>
<protein>
    <recommendedName>
        <fullName evidence="7">TATA box binding protein associated factor (TAF) histone-like fold domain-containing protein</fullName>
    </recommendedName>
</protein>
<dbReference type="CDD" id="cd22931">
    <property type="entry name" value="HFD_TAF6"/>
    <property type="match status" value="1"/>
</dbReference>
<name>A0A388KA40_CHABU</name>
<accession>A0A388KA40</accession>
<dbReference type="Pfam" id="PF02969">
    <property type="entry name" value="TAF"/>
    <property type="match status" value="1"/>
</dbReference>
<reference evidence="8 9" key="1">
    <citation type="journal article" date="2018" name="Cell">
        <title>The Chara Genome: Secondary Complexity and Implications for Plant Terrestrialization.</title>
        <authorList>
            <person name="Nishiyama T."/>
            <person name="Sakayama H."/>
            <person name="Vries J.D."/>
            <person name="Buschmann H."/>
            <person name="Saint-Marcoux D."/>
            <person name="Ullrich K.K."/>
            <person name="Haas F.B."/>
            <person name="Vanderstraeten L."/>
            <person name="Becker D."/>
            <person name="Lang D."/>
            <person name="Vosolsobe S."/>
            <person name="Rombauts S."/>
            <person name="Wilhelmsson P.K.I."/>
            <person name="Janitza P."/>
            <person name="Kern R."/>
            <person name="Heyl A."/>
            <person name="Rumpler F."/>
            <person name="Villalobos L.I.A.C."/>
            <person name="Clay J.M."/>
            <person name="Skokan R."/>
            <person name="Toyoda A."/>
            <person name="Suzuki Y."/>
            <person name="Kagoshima H."/>
            <person name="Schijlen E."/>
            <person name="Tajeshwar N."/>
            <person name="Catarino B."/>
            <person name="Hetherington A.J."/>
            <person name="Saltykova A."/>
            <person name="Bonnot C."/>
            <person name="Breuninger H."/>
            <person name="Symeonidi A."/>
            <person name="Radhakrishnan G.V."/>
            <person name="Van Nieuwerburgh F."/>
            <person name="Deforce D."/>
            <person name="Chang C."/>
            <person name="Karol K.G."/>
            <person name="Hedrich R."/>
            <person name="Ulvskov P."/>
            <person name="Glockner G."/>
            <person name="Delwiche C.F."/>
            <person name="Petrasek J."/>
            <person name="Van de Peer Y."/>
            <person name="Friml J."/>
            <person name="Beilby M."/>
            <person name="Dolan L."/>
            <person name="Kohara Y."/>
            <person name="Sugano S."/>
            <person name="Fujiyama A."/>
            <person name="Delaux P.-M."/>
            <person name="Quint M."/>
            <person name="TheiBen G."/>
            <person name="Hagemann M."/>
            <person name="Harholt J."/>
            <person name="Dunand C."/>
            <person name="Zachgo S."/>
            <person name="Langdale J."/>
            <person name="Maumus F."/>
            <person name="Straeten D.V.D."/>
            <person name="Gould S.B."/>
            <person name="Rensing S.A."/>
        </authorList>
    </citation>
    <scope>NUCLEOTIDE SEQUENCE [LARGE SCALE GENOMIC DNA]</scope>
    <source>
        <strain evidence="8 9">S276</strain>
    </source>
</reference>
<feature type="compositionally biased region" description="Basic and acidic residues" evidence="6">
    <location>
        <begin position="84"/>
        <end position="95"/>
    </location>
</feature>
<comment type="similarity">
    <text evidence="2">Belongs to the TAF6 family.</text>
</comment>
<proteinExistence type="inferred from homology"/>
<evidence type="ECO:0000313" key="9">
    <source>
        <dbReference type="Proteomes" id="UP000265515"/>
    </source>
</evidence>
<dbReference type="SUPFAM" id="SSF47113">
    <property type="entry name" value="Histone-fold"/>
    <property type="match status" value="1"/>
</dbReference>
<feature type="region of interest" description="Disordered" evidence="6">
    <location>
        <begin position="75"/>
        <end position="112"/>
    </location>
</feature>
<evidence type="ECO:0000256" key="2">
    <source>
        <dbReference type="ARBA" id="ARBA00007688"/>
    </source>
</evidence>
<evidence type="ECO:0000256" key="4">
    <source>
        <dbReference type="ARBA" id="ARBA00023163"/>
    </source>
</evidence>
<keyword evidence="9" id="KW-1185">Reference proteome</keyword>
<dbReference type="STRING" id="69332.A0A388KA40"/>
<comment type="subcellular location">
    <subcellularLocation>
        <location evidence="1">Nucleus</location>
    </subcellularLocation>
</comment>
<dbReference type="Gene3D" id="1.10.20.10">
    <property type="entry name" value="Histone, subunit A"/>
    <property type="match status" value="1"/>
</dbReference>
<dbReference type="GO" id="GO:0003713">
    <property type="term" value="F:transcription coactivator activity"/>
    <property type="evidence" value="ECO:0007669"/>
    <property type="project" value="TreeGrafter"/>
</dbReference>
<keyword evidence="4" id="KW-0804">Transcription</keyword>
<dbReference type="Proteomes" id="UP000265515">
    <property type="component" value="Unassembled WGS sequence"/>
</dbReference>